<gene>
    <name evidence="2" type="ORF">MmiHf6_07620</name>
</gene>
<keyword evidence="3" id="KW-1185">Reference proteome</keyword>
<evidence type="ECO:0000313" key="2">
    <source>
        <dbReference type="EMBL" id="WNY23455.1"/>
    </source>
</evidence>
<protein>
    <recommendedName>
        <fullName evidence="1">Polymerase nucleotidyl transferase domain-containing protein</fullName>
    </recommendedName>
</protein>
<dbReference type="GO" id="GO:0016779">
    <property type="term" value="F:nucleotidyltransferase activity"/>
    <property type="evidence" value="ECO:0007669"/>
    <property type="project" value="InterPro"/>
</dbReference>
<accession>A0AA96V003</accession>
<organism evidence="2 3">
    <name type="scientific">Methanimicrococcus hongohii</name>
    <dbReference type="NCBI Taxonomy" id="3028295"/>
    <lineage>
        <taxon>Archaea</taxon>
        <taxon>Methanobacteriati</taxon>
        <taxon>Methanobacteriota</taxon>
        <taxon>Stenosarchaea group</taxon>
        <taxon>Methanomicrobia</taxon>
        <taxon>Methanosarcinales</taxon>
        <taxon>Methanosarcinaceae</taxon>
        <taxon>Methanimicrococcus</taxon>
    </lineage>
</organism>
<dbReference type="GeneID" id="85195280"/>
<dbReference type="KEGG" id="mehf:MmiHf6_07620"/>
<evidence type="ECO:0000313" key="3">
    <source>
        <dbReference type="Proteomes" id="UP001302978"/>
    </source>
</evidence>
<dbReference type="EMBL" id="CP131059">
    <property type="protein sequence ID" value="WNY23455.1"/>
    <property type="molecule type" value="Genomic_DNA"/>
</dbReference>
<reference evidence="2 3" key="1">
    <citation type="submission" date="2023-07" db="EMBL/GenBank/DDBJ databases">
        <title>Closed genoem sequence of Methanomicrococcus sp. Hf6.</title>
        <authorList>
            <person name="Poehlein A."/>
            <person name="Protasov E."/>
            <person name="Platt K."/>
            <person name="Reeh H."/>
            <person name="Daniel R."/>
            <person name="Brune A."/>
        </authorList>
    </citation>
    <scope>NUCLEOTIDE SEQUENCE [LARGE SCALE GENOMIC DNA]</scope>
    <source>
        <strain evidence="2 3">Hf6</strain>
    </source>
</reference>
<dbReference type="Proteomes" id="UP001302978">
    <property type="component" value="Chromosome"/>
</dbReference>
<feature type="domain" description="Polymerase nucleotidyl transferase" evidence="1">
    <location>
        <begin position="126"/>
        <end position="170"/>
    </location>
</feature>
<proteinExistence type="predicted"/>
<dbReference type="InterPro" id="IPR002934">
    <property type="entry name" value="Polymerase_NTP_transf_dom"/>
</dbReference>
<evidence type="ECO:0000259" key="1">
    <source>
        <dbReference type="Pfam" id="PF01909"/>
    </source>
</evidence>
<dbReference type="AlphaFoldDB" id="A0AA96V003"/>
<dbReference type="RefSeq" id="WP_316558476.1">
    <property type="nucleotide sequence ID" value="NZ_CP131059.1"/>
</dbReference>
<sequence>MEKSSASKNSILSDPILRDFFVTKDDLIFSVPDYYHPPEGIRSILRYIPDENGSRVRKTTGIRYRKAEFFETFAYLKKHHPDWVSDVAVVPRSEIVEILKPNDVVIEIRNNPKMNPAAFELICRFRDAGIPVSSMGITGSILAGLENDESDIDFLVYGNDWFFAKDALKEMKNDDRGELKPFKIAELDGEMWQTVYNKRKSPFSFEDFFTHEIRKGNRGMLVSNNDDNNDSGSNSDSGGKNIYFDLLFVRSNNQLPGPIQRGIDTEKRIIEAIVTNDDFAFDSPAIYLIDHDEIDEIYSYTHTYAGQALKGEKIRARGIVEEIDDKKRLVIGTSREAEDEWMISLSLLESWDELMSRTEE</sequence>
<name>A0AA96V003_9EURY</name>
<dbReference type="Pfam" id="PF01909">
    <property type="entry name" value="NTP_transf_2"/>
    <property type="match status" value="1"/>
</dbReference>